<keyword evidence="2" id="KW-1185">Reference proteome</keyword>
<dbReference type="Proteomes" id="UP000799755">
    <property type="component" value="Unassembled WGS sequence"/>
</dbReference>
<evidence type="ECO:0000313" key="1">
    <source>
        <dbReference type="EMBL" id="KAF2477757.1"/>
    </source>
</evidence>
<comment type="caution">
    <text evidence="1">The sequence shown here is derived from an EMBL/GenBank/DDBJ whole genome shotgun (WGS) entry which is preliminary data.</text>
</comment>
<proteinExistence type="predicted"/>
<gene>
    <name evidence="1" type="ORF">BDR25DRAFT_330420</name>
</gene>
<organism evidence="1 2">
    <name type="scientific">Lindgomyces ingoldianus</name>
    <dbReference type="NCBI Taxonomy" id="673940"/>
    <lineage>
        <taxon>Eukaryota</taxon>
        <taxon>Fungi</taxon>
        <taxon>Dikarya</taxon>
        <taxon>Ascomycota</taxon>
        <taxon>Pezizomycotina</taxon>
        <taxon>Dothideomycetes</taxon>
        <taxon>Pleosporomycetidae</taxon>
        <taxon>Pleosporales</taxon>
        <taxon>Lindgomycetaceae</taxon>
        <taxon>Lindgomyces</taxon>
    </lineage>
</organism>
<dbReference type="EMBL" id="MU003492">
    <property type="protein sequence ID" value="KAF2477757.1"/>
    <property type="molecule type" value="Genomic_DNA"/>
</dbReference>
<name>A0ACB6RHF9_9PLEO</name>
<protein>
    <submittedName>
        <fullName evidence="1">Uncharacterized protein</fullName>
    </submittedName>
</protein>
<evidence type="ECO:0000313" key="2">
    <source>
        <dbReference type="Proteomes" id="UP000799755"/>
    </source>
</evidence>
<reference evidence="1" key="1">
    <citation type="journal article" date="2020" name="Stud. Mycol.">
        <title>101 Dothideomycetes genomes: a test case for predicting lifestyles and emergence of pathogens.</title>
        <authorList>
            <person name="Haridas S."/>
            <person name="Albert R."/>
            <person name="Binder M."/>
            <person name="Bloem J."/>
            <person name="Labutti K."/>
            <person name="Salamov A."/>
            <person name="Andreopoulos B."/>
            <person name="Baker S."/>
            <person name="Barry K."/>
            <person name="Bills G."/>
            <person name="Bluhm B."/>
            <person name="Cannon C."/>
            <person name="Castanera R."/>
            <person name="Culley D."/>
            <person name="Daum C."/>
            <person name="Ezra D."/>
            <person name="Gonzalez J."/>
            <person name="Henrissat B."/>
            <person name="Kuo A."/>
            <person name="Liang C."/>
            <person name="Lipzen A."/>
            <person name="Lutzoni F."/>
            <person name="Magnuson J."/>
            <person name="Mondo S."/>
            <person name="Nolan M."/>
            <person name="Ohm R."/>
            <person name="Pangilinan J."/>
            <person name="Park H.-J."/>
            <person name="Ramirez L."/>
            <person name="Alfaro M."/>
            <person name="Sun H."/>
            <person name="Tritt A."/>
            <person name="Yoshinaga Y."/>
            <person name="Zwiers L.-H."/>
            <person name="Turgeon B."/>
            <person name="Goodwin S."/>
            <person name="Spatafora J."/>
            <person name="Crous P."/>
            <person name="Grigoriev I."/>
        </authorList>
    </citation>
    <scope>NUCLEOTIDE SEQUENCE</scope>
    <source>
        <strain evidence="1">ATCC 200398</strain>
    </source>
</reference>
<sequence length="135" mass="15189">MKLSIVSILGLTSLALTAPLNKNLSPRAETIQQATDRLLFSSTISQFEAARNAKDPSTLEWSSDGCSDSPDNPLGFNFLPSCHRHDFGYRNYKIQSRFTSSAKANIDNNFKSDLYNHFADGHWLKHYSKGTPYRD</sequence>
<accession>A0ACB6RHF9</accession>